<gene>
    <name evidence="8" type="ORF">KGQ19_24565</name>
</gene>
<evidence type="ECO:0000256" key="6">
    <source>
        <dbReference type="SAM" id="SignalP"/>
    </source>
</evidence>
<feature type="signal peptide" evidence="6">
    <location>
        <begin position="1"/>
        <end position="34"/>
    </location>
</feature>
<dbReference type="Pfam" id="PF00578">
    <property type="entry name" value="AhpC-TSA"/>
    <property type="match status" value="1"/>
</dbReference>
<protein>
    <submittedName>
        <fullName evidence="8">TlpA family protein disulfide reductase</fullName>
    </submittedName>
</protein>
<reference evidence="8 9" key="1">
    <citation type="submission" date="2020-02" db="EMBL/GenBank/DDBJ databases">
        <title>Acidophilic actinobacteria isolated from forest soil.</title>
        <authorList>
            <person name="Golinska P."/>
        </authorList>
    </citation>
    <scope>NUCLEOTIDE SEQUENCE [LARGE SCALE GENOMIC DNA]</scope>
    <source>
        <strain evidence="8 9">NL8</strain>
    </source>
</reference>
<dbReference type="Proteomes" id="UP000730482">
    <property type="component" value="Unassembled WGS sequence"/>
</dbReference>
<dbReference type="PROSITE" id="PS51257">
    <property type="entry name" value="PROKAR_LIPOPROTEIN"/>
    <property type="match status" value="1"/>
</dbReference>
<evidence type="ECO:0000256" key="2">
    <source>
        <dbReference type="ARBA" id="ARBA00022748"/>
    </source>
</evidence>
<dbReference type="InterPro" id="IPR050553">
    <property type="entry name" value="Thioredoxin_ResA/DsbE_sf"/>
</dbReference>
<dbReference type="InterPro" id="IPR013766">
    <property type="entry name" value="Thioredoxin_domain"/>
</dbReference>
<feature type="chain" id="PRO_5046309692" evidence="6">
    <location>
        <begin position="35"/>
        <end position="190"/>
    </location>
</feature>
<evidence type="ECO:0000256" key="4">
    <source>
        <dbReference type="ARBA" id="ARBA00023157"/>
    </source>
</evidence>
<evidence type="ECO:0000256" key="3">
    <source>
        <dbReference type="ARBA" id="ARBA00022968"/>
    </source>
</evidence>
<dbReference type="RefSeq" id="WP_212012098.1">
    <property type="nucleotide sequence ID" value="NZ_JAAFYZ010000090.1"/>
</dbReference>
<sequence>MPRRMNPLRRYTAVASVAALAFTLAACGSGKKNADNLGSISAIPAKDRKPFPELSGTTLDGTKLDLSAYKGKVVVMNLWASWCDACQAESRYLESTYEAYKDKGVQFVGIDARDNAGQGQAFVKDQQITYPSLVDGDDGSLLTKLVGITSLAALPSTLIIDKNGDLAWRALRGIDSSELSAALAPVVAES</sequence>
<dbReference type="Gene3D" id="3.40.30.10">
    <property type="entry name" value="Glutaredoxin"/>
    <property type="match status" value="1"/>
</dbReference>
<keyword evidence="3" id="KW-0735">Signal-anchor</keyword>
<evidence type="ECO:0000259" key="7">
    <source>
        <dbReference type="PROSITE" id="PS51352"/>
    </source>
</evidence>
<dbReference type="CDD" id="cd02966">
    <property type="entry name" value="TlpA_like_family"/>
    <property type="match status" value="1"/>
</dbReference>
<feature type="domain" description="Thioredoxin" evidence="7">
    <location>
        <begin position="45"/>
        <end position="188"/>
    </location>
</feature>
<name>A0ABS5KVG4_9ACTN</name>
<accession>A0ABS5KVG4</accession>
<dbReference type="InterPro" id="IPR036249">
    <property type="entry name" value="Thioredoxin-like_sf"/>
</dbReference>
<dbReference type="PANTHER" id="PTHR42852">
    <property type="entry name" value="THIOL:DISULFIDE INTERCHANGE PROTEIN DSBE"/>
    <property type="match status" value="1"/>
</dbReference>
<keyword evidence="3" id="KW-0812">Transmembrane</keyword>
<comment type="subcellular location">
    <subcellularLocation>
        <location evidence="1">Cell envelope</location>
    </subcellularLocation>
</comment>
<proteinExistence type="predicted"/>
<evidence type="ECO:0000313" key="8">
    <source>
        <dbReference type="EMBL" id="MBS2550043.1"/>
    </source>
</evidence>
<comment type="caution">
    <text evidence="8">The sequence shown here is derived from an EMBL/GenBank/DDBJ whole genome shotgun (WGS) entry which is preliminary data.</text>
</comment>
<dbReference type="EMBL" id="JAAFYZ010000090">
    <property type="protein sequence ID" value="MBS2550043.1"/>
    <property type="molecule type" value="Genomic_DNA"/>
</dbReference>
<keyword evidence="2" id="KW-0201">Cytochrome c-type biogenesis</keyword>
<keyword evidence="9" id="KW-1185">Reference proteome</keyword>
<keyword evidence="5" id="KW-0676">Redox-active center</keyword>
<evidence type="ECO:0000313" key="9">
    <source>
        <dbReference type="Proteomes" id="UP000730482"/>
    </source>
</evidence>
<evidence type="ECO:0000256" key="1">
    <source>
        <dbReference type="ARBA" id="ARBA00004196"/>
    </source>
</evidence>
<keyword evidence="6" id="KW-0732">Signal</keyword>
<dbReference type="PANTHER" id="PTHR42852:SF6">
    <property type="entry name" value="THIOL:DISULFIDE INTERCHANGE PROTEIN DSBE"/>
    <property type="match status" value="1"/>
</dbReference>
<keyword evidence="4" id="KW-1015">Disulfide bond</keyword>
<dbReference type="InterPro" id="IPR000866">
    <property type="entry name" value="AhpC/TSA"/>
</dbReference>
<dbReference type="SUPFAM" id="SSF52833">
    <property type="entry name" value="Thioredoxin-like"/>
    <property type="match status" value="1"/>
</dbReference>
<evidence type="ECO:0000256" key="5">
    <source>
        <dbReference type="ARBA" id="ARBA00023284"/>
    </source>
</evidence>
<organism evidence="8 9">
    <name type="scientific">Catenulispora pinistramenti</name>
    <dbReference type="NCBI Taxonomy" id="2705254"/>
    <lineage>
        <taxon>Bacteria</taxon>
        <taxon>Bacillati</taxon>
        <taxon>Actinomycetota</taxon>
        <taxon>Actinomycetes</taxon>
        <taxon>Catenulisporales</taxon>
        <taxon>Catenulisporaceae</taxon>
        <taxon>Catenulispora</taxon>
    </lineage>
</organism>
<dbReference type="PROSITE" id="PS51352">
    <property type="entry name" value="THIOREDOXIN_2"/>
    <property type="match status" value="1"/>
</dbReference>